<proteinExistence type="predicted"/>
<gene>
    <name evidence="1" type="ORF">QVD17_35270</name>
</gene>
<evidence type="ECO:0000313" key="2">
    <source>
        <dbReference type="Proteomes" id="UP001229421"/>
    </source>
</evidence>
<evidence type="ECO:0000313" key="1">
    <source>
        <dbReference type="EMBL" id="KAK1413496.1"/>
    </source>
</evidence>
<organism evidence="1 2">
    <name type="scientific">Tagetes erecta</name>
    <name type="common">African marigold</name>
    <dbReference type="NCBI Taxonomy" id="13708"/>
    <lineage>
        <taxon>Eukaryota</taxon>
        <taxon>Viridiplantae</taxon>
        <taxon>Streptophyta</taxon>
        <taxon>Embryophyta</taxon>
        <taxon>Tracheophyta</taxon>
        <taxon>Spermatophyta</taxon>
        <taxon>Magnoliopsida</taxon>
        <taxon>eudicotyledons</taxon>
        <taxon>Gunneridae</taxon>
        <taxon>Pentapetalae</taxon>
        <taxon>asterids</taxon>
        <taxon>campanulids</taxon>
        <taxon>Asterales</taxon>
        <taxon>Asteraceae</taxon>
        <taxon>Asteroideae</taxon>
        <taxon>Heliantheae alliance</taxon>
        <taxon>Tageteae</taxon>
        <taxon>Tagetes</taxon>
    </lineage>
</organism>
<name>A0AAD8K1T8_TARER</name>
<protein>
    <submittedName>
        <fullName evidence="1">Uncharacterized protein</fullName>
    </submittedName>
</protein>
<sequence>MIQKYILSIGFHLLHLVSNTKSRKSSLELSQNRSMMNMVVMRHLMYLTDLKHLLIRAPSSRGQRTLLPAPSIRGGRRGDGLISQPRLEASFC</sequence>
<dbReference type="Proteomes" id="UP001229421">
    <property type="component" value="Unassembled WGS sequence"/>
</dbReference>
<keyword evidence="2" id="KW-1185">Reference proteome</keyword>
<dbReference type="AlphaFoldDB" id="A0AAD8K1T8"/>
<accession>A0AAD8K1T8</accession>
<comment type="caution">
    <text evidence="1">The sequence shown here is derived from an EMBL/GenBank/DDBJ whole genome shotgun (WGS) entry which is preliminary data.</text>
</comment>
<reference evidence="1" key="1">
    <citation type="journal article" date="2023" name="bioRxiv">
        <title>Improved chromosome-level genome assembly for marigold (Tagetes erecta).</title>
        <authorList>
            <person name="Jiang F."/>
            <person name="Yuan L."/>
            <person name="Wang S."/>
            <person name="Wang H."/>
            <person name="Xu D."/>
            <person name="Wang A."/>
            <person name="Fan W."/>
        </authorList>
    </citation>
    <scope>NUCLEOTIDE SEQUENCE</scope>
    <source>
        <strain evidence="1">WSJ</strain>
        <tissue evidence="1">Leaf</tissue>
    </source>
</reference>
<dbReference type="EMBL" id="JAUHHV010000009">
    <property type="protein sequence ID" value="KAK1413496.1"/>
    <property type="molecule type" value="Genomic_DNA"/>
</dbReference>